<dbReference type="PANTHER" id="PTHR13355:SF11">
    <property type="entry name" value="GLUCOSAMINE 6-PHOSPHATE N-ACETYLTRANSFERASE"/>
    <property type="match status" value="1"/>
</dbReference>
<dbReference type="GO" id="GO:0004343">
    <property type="term" value="F:glucosamine 6-phosphate N-acetyltransferase activity"/>
    <property type="evidence" value="ECO:0007669"/>
    <property type="project" value="TreeGrafter"/>
</dbReference>
<evidence type="ECO:0000313" key="3">
    <source>
        <dbReference type="Proteomes" id="UP000078148"/>
    </source>
</evidence>
<dbReference type="Gene3D" id="3.40.630.30">
    <property type="match status" value="1"/>
</dbReference>
<dbReference type="STRING" id="1616788.AR543_17660"/>
<dbReference type="OrthoDB" id="9796171at2"/>
<dbReference type="EMBL" id="CP013023">
    <property type="protein sequence ID" value="ANF97654.1"/>
    <property type="molecule type" value="Genomic_DNA"/>
</dbReference>
<gene>
    <name evidence="2" type="ORF">AR543_17660</name>
</gene>
<dbReference type="InterPro" id="IPR016181">
    <property type="entry name" value="Acyl_CoA_acyltransferase"/>
</dbReference>
<keyword evidence="3" id="KW-1185">Reference proteome</keyword>
<dbReference type="AlphaFoldDB" id="A0A172ZJ40"/>
<dbReference type="Pfam" id="PF13673">
    <property type="entry name" value="Acetyltransf_10"/>
    <property type="match status" value="1"/>
</dbReference>
<name>A0A172ZJ40_9BACL</name>
<sequence>MTREIIEVQNQQQLDACFAIRRKVFIEEQNVPEHIEIDDYDRLDSSTCHVLLLEKGQPVATGRITTYTDGSAKIQRVAVLPDYRKGGYGTSLMNGIEDCARSHGYTRAILDAQCHAEGFYERLGYHTISAEPFDDAGIPHVRMIKDL</sequence>
<keyword evidence="2" id="KW-0808">Transferase</keyword>
<reference evidence="3" key="1">
    <citation type="submission" date="2015-10" db="EMBL/GenBank/DDBJ databases">
        <title>Genome of Paenibacillus bovis sp. nov.</title>
        <authorList>
            <person name="Wu Z."/>
            <person name="Gao C."/>
            <person name="Liu Z."/>
            <person name="Zheng H."/>
        </authorList>
    </citation>
    <scope>NUCLEOTIDE SEQUENCE [LARGE SCALE GENOMIC DNA]</scope>
    <source>
        <strain evidence="3">BD3526</strain>
    </source>
</reference>
<dbReference type="Proteomes" id="UP000078148">
    <property type="component" value="Chromosome"/>
</dbReference>
<dbReference type="SUPFAM" id="SSF55729">
    <property type="entry name" value="Acyl-CoA N-acyltransferases (Nat)"/>
    <property type="match status" value="1"/>
</dbReference>
<protein>
    <submittedName>
        <fullName evidence="2">GCN5 family acetyltransferase</fullName>
    </submittedName>
</protein>
<feature type="domain" description="N-acetyltransferase" evidence="1">
    <location>
        <begin position="1"/>
        <end position="147"/>
    </location>
</feature>
<evidence type="ECO:0000259" key="1">
    <source>
        <dbReference type="PROSITE" id="PS51186"/>
    </source>
</evidence>
<dbReference type="RefSeq" id="WP_060535750.1">
    <property type="nucleotide sequence ID" value="NZ_CP013023.1"/>
</dbReference>
<dbReference type="InterPro" id="IPR039143">
    <property type="entry name" value="GNPNAT1-like"/>
</dbReference>
<organism evidence="2 3">
    <name type="scientific">Paenibacillus bovis</name>
    <dbReference type="NCBI Taxonomy" id="1616788"/>
    <lineage>
        <taxon>Bacteria</taxon>
        <taxon>Bacillati</taxon>
        <taxon>Bacillota</taxon>
        <taxon>Bacilli</taxon>
        <taxon>Bacillales</taxon>
        <taxon>Paenibacillaceae</taxon>
        <taxon>Paenibacillus</taxon>
    </lineage>
</organism>
<dbReference type="InterPro" id="IPR000182">
    <property type="entry name" value="GNAT_dom"/>
</dbReference>
<dbReference type="CDD" id="cd04301">
    <property type="entry name" value="NAT_SF"/>
    <property type="match status" value="1"/>
</dbReference>
<reference evidence="2 3" key="2">
    <citation type="journal article" date="2016" name="Int. J. Syst. Evol. Microbiol.">
        <title>Paenibacillus bovis sp. nov., isolated from raw yak (Bos grunniens) milk.</title>
        <authorList>
            <person name="Gao C."/>
            <person name="Han J."/>
            <person name="Liu Z."/>
            <person name="Xu X."/>
            <person name="Hang F."/>
            <person name="Wu Z."/>
        </authorList>
    </citation>
    <scope>NUCLEOTIDE SEQUENCE [LARGE SCALE GENOMIC DNA]</scope>
    <source>
        <strain evidence="2 3">BD3526</strain>
    </source>
</reference>
<dbReference type="KEGG" id="pbv:AR543_17660"/>
<dbReference type="PANTHER" id="PTHR13355">
    <property type="entry name" value="GLUCOSAMINE 6-PHOSPHATE N-ACETYLTRANSFERASE"/>
    <property type="match status" value="1"/>
</dbReference>
<evidence type="ECO:0000313" key="2">
    <source>
        <dbReference type="EMBL" id="ANF97654.1"/>
    </source>
</evidence>
<proteinExistence type="predicted"/>
<dbReference type="PROSITE" id="PS51186">
    <property type="entry name" value="GNAT"/>
    <property type="match status" value="1"/>
</dbReference>
<accession>A0A172ZJ40</accession>